<organism evidence="1 2">
    <name type="scientific">Mycena metata</name>
    <dbReference type="NCBI Taxonomy" id="1033252"/>
    <lineage>
        <taxon>Eukaryota</taxon>
        <taxon>Fungi</taxon>
        <taxon>Dikarya</taxon>
        <taxon>Basidiomycota</taxon>
        <taxon>Agaricomycotina</taxon>
        <taxon>Agaricomycetes</taxon>
        <taxon>Agaricomycetidae</taxon>
        <taxon>Agaricales</taxon>
        <taxon>Marasmiineae</taxon>
        <taxon>Mycenaceae</taxon>
        <taxon>Mycena</taxon>
    </lineage>
</organism>
<name>A0AAD7H0K8_9AGAR</name>
<accession>A0AAD7H0K8</accession>
<dbReference type="AlphaFoldDB" id="A0AAD7H0K8"/>
<keyword evidence="2" id="KW-1185">Reference proteome</keyword>
<evidence type="ECO:0000313" key="2">
    <source>
        <dbReference type="Proteomes" id="UP001215598"/>
    </source>
</evidence>
<dbReference type="Proteomes" id="UP001215598">
    <property type="component" value="Unassembled WGS sequence"/>
</dbReference>
<evidence type="ECO:0000313" key="1">
    <source>
        <dbReference type="EMBL" id="KAJ7709256.1"/>
    </source>
</evidence>
<comment type="caution">
    <text evidence="1">The sequence shown here is derived from an EMBL/GenBank/DDBJ whole genome shotgun (WGS) entry which is preliminary data.</text>
</comment>
<protein>
    <submittedName>
        <fullName evidence="1">Uncharacterized protein</fullName>
    </submittedName>
</protein>
<sequence length="127" mass="13626">MSPPYISAPIPAFWLSMFCSAPTASDRRSQAAHTTQMVKATGPSQCRKLSSQCNLASPRLNTASDFLNKLGRTTTTIPSCGPVCVVYSAIGGVKESTSTTQWFRTLHSLPAHSNSVQTRGGNGHREQ</sequence>
<reference evidence="1" key="1">
    <citation type="submission" date="2023-03" db="EMBL/GenBank/DDBJ databases">
        <title>Massive genome expansion in bonnet fungi (Mycena s.s.) driven by repeated elements and novel gene families across ecological guilds.</title>
        <authorList>
            <consortium name="Lawrence Berkeley National Laboratory"/>
            <person name="Harder C.B."/>
            <person name="Miyauchi S."/>
            <person name="Viragh M."/>
            <person name="Kuo A."/>
            <person name="Thoen E."/>
            <person name="Andreopoulos B."/>
            <person name="Lu D."/>
            <person name="Skrede I."/>
            <person name="Drula E."/>
            <person name="Henrissat B."/>
            <person name="Morin E."/>
            <person name="Kohler A."/>
            <person name="Barry K."/>
            <person name="LaButti K."/>
            <person name="Morin E."/>
            <person name="Salamov A."/>
            <person name="Lipzen A."/>
            <person name="Mereny Z."/>
            <person name="Hegedus B."/>
            <person name="Baldrian P."/>
            <person name="Stursova M."/>
            <person name="Weitz H."/>
            <person name="Taylor A."/>
            <person name="Grigoriev I.V."/>
            <person name="Nagy L.G."/>
            <person name="Martin F."/>
            <person name="Kauserud H."/>
        </authorList>
    </citation>
    <scope>NUCLEOTIDE SEQUENCE</scope>
    <source>
        <strain evidence="1">CBHHK182m</strain>
    </source>
</reference>
<dbReference type="EMBL" id="JARKIB010000423">
    <property type="protein sequence ID" value="KAJ7709256.1"/>
    <property type="molecule type" value="Genomic_DNA"/>
</dbReference>
<gene>
    <name evidence="1" type="ORF">B0H16DRAFT_1481040</name>
</gene>
<proteinExistence type="predicted"/>